<dbReference type="InterPro" id="IPR022737">
    <property type="entry name" value="RapA_C"/>
</dbReference>
<organism evidence="3 4">
    <name type="scientific">Arenimonas metalli CF5-1</name>
    <dbReference type="NCBI Taxonomy" id="1384056"/>
    <lineage>
        <taxon>Bacteria</taxon>
        <taxon>Pseudomonadati</taxon>
        <taxon>Pseudomonadota</taxon>
        <taxon>Gammaproteobacteria</taxon>
        <taxon>Lysobacterales</taxon>
        <taxon>Lysobacteraceae</taxon>
        <taxon>Arenimonas</taxon>
    </lineage>
</organism>
<dbReference type="Pfam" id="PF12137">
    <property type="entry name" value="RapA_C"/>
    <property type="match status" value="1"/>
</dbReference>
<feature type="non-terminal residue" evidence="3">
    <location>
        <position position="1"/>
    </location>
</feature>
<dbReference type="PATRIC" id="fig|1384056.3.peg.2683"/>
<dbReference type="SUPFAM" id="SSF52540">
    <property type="entry name" value="P-loop containing nucleoside triphosphate hydrolases"/>
    <property type="match status" value="1"/>
</dbReference>
<evidence type="ECO:0000259" key="2">
    <source>
        <dbReference type="PROSITE" id="PS51194"/>
    </source>
</evidence>
<dbReference type="GO" id="GO:0004386">
    <property type="term" value="F:helicase activity"/>
    <property type="evidence" value="ECO:0007669"/>
    <property type="project" value="UniProtKB-KW"/>
</dbReference>
<dbReference type="Gene3D" id="3.40.50.10810">
    <property type="entry name" value="Tandem AAA-ATPase domain"/>
    <property type="match status" value="1"/>
</dbReference>
<sequence>ALAAGWDLLLVDEAHHLVWTPEFSSPGYALVEALSARTPGLLLLTATPEQLGLGGHFARLRLLDPARYTDLDAFRAESRGYLELSALAERLLEGQSLTTADMATLSGLFPGDEAALVARLGRIAAGDAAERETLLADLVDRHGTGRAMVRNRRAAVGGFPTRLPSVTTLDAPGDPTVLGRLRAEFAHDVGDSDDEPEHDYARDPRTDWLLGILDQVAPAKVLLLCRSRAKVQALEEALRLRTGLQVARFHEDMNLLQRDRNAAFFADPEGARLLIASEIGAEGRNFQFAQHLVLWDLPLHPDMLEQRIGRLDRIGQKGDVNIHAAAVAGSAQEVLLRWVHEGLDAFRGVLADGRELLRSFGAELLQLAEQDADAREPALTELIARSRDKHAELTRIIAEGRDRLLELGSRGTDGGELLAALQGDDQHAAMDDHALRLLEAFGVHNEPLGPNQWLLDPEHLTVDGFEEFKQGPRAVTFDRATALGRDDLLYLRDDHPLLLSANELLVSGETGNAAFLVDDSLPPRTVVMEAVNVIECVAPRGLDVERYLPPAPLSVAVDTRLQVRAEFAPGERARLRAGDRVFDLSPQRKVLAALVPPMLERAREEALLRAQERVAEAVAKADALLGAEIARLRALAKVNPAVRHEEITALEQEREQLLAILPTARPRLDSLRLVASTDFLQLRR</sequence>
<dbReference type="Gene3D" id="3.40.50.300">
    <property type="entry name" value="P-loop containing nucleotide triphosphate hydrolases"/>
    <property type="match status" value="1"/>
</dbReference>
<dbReference type="InterPro" id="IPR038718">
    <property type="entry name" value="SNF2-like_sf"/>
</dbReference>
<dbReference type="NCBIfam" id="NF003426">
    <property type="entry name" value="PRK04914.1"/>
    <property type="match status" value="1"/>
</dbReference>
<dbReference type="PROSITE" id="PS51194">
    <property type="entry name" value="HELICASE_CTER"/>
    <property type="match status" value="1"/>
</dbReference>
<accession>A0A091BAN8</accession>
<evidence type="ECO:0000256" key="1">
    <source>
        <dbReference type="ARBA" id="ARBA00022801"/>
    </source>
</evidence>
<dbReference type="CDD" id="cd18793">
    <property type="entry name" value="SF2_C_SNF"/>
    <property type="match status" value="1"/>
</dbReference>
<dbReference type="Gene3D" id="6.10.140.1500">
    <property type="match status" value="1"/>
</dbReference>
<dbReference type="InterPro" id="IPR049730">
    <property type="entry name" value="SNF2/RAD54-like_C"/>
</dbReference>
<dbReference type="OrthoDB" id="9814088at2"/>
<proteinExistence type="predicted"/>
<reference evidence="3 4" key="1">
    <citation type="submission" date="2013-09" db="EMBL/GenBank/DDBJ databases">
        <title>Genome sequencing of Arenimonas metalli.</title>
        <authorList>
            <person name="Chen F."/>
            <person name="Wang G."/>
        </authorList>
    </citation>
    <scope>NUCLEOTIDE SEQUENCE [LARGE SCALE GENOMIC DNA]</scope>
    <source>
        <strain evidence="3 4">CF5-1</strain>
    </source>
</reference>
<dbReference type="Gene3D" id="3.30.360.80">
    <property type="match status" value="1"/>
</dbReference>
<feature type="domain" description="Helicase C-terminal" evidence="2">
    <location>
        <begin position="208"/>
        <end position="383"/>
    </location>
</feature>
<dbReference type="AlphaFoldDB" id="A0A091BAN8"/>
<dbReference type="InterPro" id="IPR001650">
    <property type="entry name" value="Helicase_C-like"/>
</dbReference>
<dbReference type="RefSeq" id="WP_034215441.1">
    <property type="nucleotide sequence ID" value="NZ_AVCK01000065.1"/>
</dbReference>
<name>A0A091BAN8_9GAMM</name>
<dbReference type="SMART" id="SM00490">
    <property type="entry name" value="HELICc"/>
    <property type="match status" value="1"/>
</dbReference>
<dbReference type="EMBL" id="AVCK01000065">
    <property type="protein sequence ID" value="KFN41475.1"/>
    <property type="molecule type" value="Genomic_DNA"/>
</dbReference>
<comment type="caution">
    <text evidence="3">The sequence shown here is derived from an EMBL/GenBank/DDBJ whole genome shotgun (WGS) entry which is preliminary data.</text>
</comment>
<evidence type="ECO:0000313" key="4">
    <source>
        <dbReference type="Proteomes" id="UP000029393"/>
    </source>
</evidence>
<dbReference type="Pfam" id="PF00271">
    <property type="entry name" value="Helicase_C"/>
    <property type="match status" value="1"/>
</dbReference>
<dbReference type="Proteomes" id="UP000029393">
    <property type="component" value="Unassembled WGS sequence"/>
</dbReference>
<dbReference type="STRING" id="1384056.N787_05835"/>
<dbReference type="InterPro" id="IPR027417">
    <property type="entry name" value="P-loop_NTPase"/>
</dbReference>
<gene>
    <name evidence="3" type="ORF">N787_05835</name>
</gene>
<dbReference type="eggNOG" id="COG0553">
    <property type="taxonomic scope" value="Bacteria"/>
</dbReference>
<dbReference type="PANTHER" id="PTHR10799">
    <property type="entry name" value="SNF2/RAD54 HELICASE FAMILY"/>
    <property type="match status" value="1"/>
</dbReference>
<dbReference type="GO" id="GO:0016817">
    <property type="term" value="F:hydrolase activity, acting on acid anhydrides"/>
    <property type="evidence" value="ECO:0007669"/>
    <property type="project" value="InterPro"/>
</dbReference>
<evidence type="ECO:0000313" key="3">
    <source>
        <dbReference type="EMBL" id="KFN41475.1"/>
    </source>
</evidence>
<keyword evidence="4" id="KW-1185">Reference proteome</keyword>
<keyword evidence="1" id="KW-0378">Hydrolase</keyword>
<protein>
    <recommendedName>
        <fullName evidence="2">Helicase C-terminal domain-containing protein</fullName>
    </recommendedName>
</protein>